<comment type="caution">
    <text evidence="1">The sequence shown here is derived from an EMBL/GenBank/DDBJ whole genome shotgun (WGS) entry which is preliminary data.</text>
</comment>
<proteinExistence type="predicted"/>
<organism evidence="1 2">
    <name type="scientific">Phytophthora fragariae</name>
    <dbReference type="NCBI Taxonomy" id="53985"/>
    <lineage>
        <taxon>Eukaryota</taxon>
        <taxon>Sar</taxon>
        <taxon>Stramenopiles</taxon>
        <taxon>Oomycota</taxon>
        <taxon>Peronosporomycetes</taxon>
        <taxon>Peronosporales</taxon>
        <taxon>Peronosporaceae</taxon>
        <taxon>Phytophthora</taxon>
    </lineage>
</organism>
<accession>A0A6G0RPM0</accession>
<sequence>MGLWRALPLVRPLTEIALALRDQLIASTVLTRSSMPAPPPLMLAVGAAAAETSRALPEVGMHAPLPVQLRELRASSFPGN</sequence>
<evidence type="ECO:0000313" key="2">
    <source>
        <dbReference type="Proteomes" id="UP000486351"/>
    </source>
</evidence>
<dbReference type="EMBL" id="QXFY01000663">
    <property type="protein sequence ID" value="KAE9338522.1"/>
    <property type="molecule type" value="Genomic_DNA"/>
</dbReference>
<dbReference type="AlphaFoldDB" id="A0A6G0RPM0"/>
<name>A0A6G0RPM0_9STRA</name>
<gene>
    <name evidence="1" type="ORF">PF008_g12025</name>
</gene>
<protein>
    <submittedName>
        <fullName evidence="1">Uncharacterized protein</fullName>
    </submittedName>
</protein>
<dbReference type="Proteomes" id="UP000486351">
    <property type="component" value="Unassembled WGS sequence"/>
</dbReference>
<reference evidence="1 2" key="1">
    <citation type="submission" date="2018-09" db="EMBL/GenBank/DDBJ databases">
        <title>Genomic investigation of the strawberry pathogen Phytophthora fragariae indicates pathogenicity is determined by transcriptional variation in three key races.</title>
        <authorList>
            <person name="Adams T.M."/>
            <person name="Armitage A.D."/>
            <person name="Sobczyk M.K."/>
            <person name="Bates H.J."/>
            <person name="Dunwell J.M."/>
            <person name="Nellist C.F."/>
            <person name="Harrison R.J."/>
        </authorList>
    </citation>
    <scope>NUCLEOTIDE SEQUENCE [LARGE SCALE GENOMIC DNA]</scope>
    <source>
        <strain evidence="1 2">NOV-77</strain>
    </source>
</reference>
<evidence type="ECO:0000313" key="1">
    <source>
        <dbReference type="EMBL" id="KAE9338522.1"/>
    </source>
</evidence>